<dbReference type="AlphaFoldDB" id="A0A226DBE8"/>
<protein>
    <submittedName>
        <fullName evidence="2">Uncharacterized protein</fullName>
    </submittedName>
</protein>
<gene>
    <name evidence="2" type="ORF">Fcan01_23065</name>
</gene>
<evidence type="ECO:0000313" key="3">
    <source>
        <dbReference type="Proteomes" id="UP000198287"/>
    </source>
</evidence>
<accession>A0A226DBE8</accession>
<dbReference type="Proteomes" id="UP000198287">
    <property type="component" value="Unassembled WGS sequence"/>
</dbReference>
<evidence type="ECO:0000256" key="1">
    <source>
        <dbReference type="SAM" id="SignalP"/>
    </source>
</evidence>
<name>A0A226DBE8_FOLCA</name>
<feature type="signal peptide" evidence="1">
    <location>
        <begin position="1"/>
        <end position="20"/>
    </location>
</feature>
<keyword evidence="1" id="KW-0732">Signal</keyword>
<feature type="chain" id="PRO_5013234401" evidence="1">
    <location>
        <begin position="21"/>
        <end position="133"/>
    </location>
</feature>
<reference evidence="2 3" key="1">
    <citation type="submission" date="2015-12" db="EMBL/GenBank/DDBJ databases">
        <title>The genome of Folsomia candida.</title>
        <authorList>
            <person name="Faddeeva A."/>
            <person name="Derks M.F."/>
            <person name="Anvar Y."/>
            <person name="Smit S."/>
            <person name="Van Straalen N."/>
            <person name="Roelofs D."/>
        </authorList>
    </citation>
    <scope>NUCLEOTIDE SEQUENCE [LARGE SCALE GENOMIC DNA]</scope>
    <source>
        <strain evidence="2 3">VU population</strain>
        <tissue evidence="2">Whole body</tissue>
    </source>
</reference>
<organism evidence="2 3">
    <name type="scientific">Folsomia candida</name>
    <name type="common">Springtail</name>
    <dbReference type="NCBI Taxonomy" id="158441"/>
    <lineage>
        <taxon>Eukaryota</taxon>
        <taxon>Metazoa</taxon>
        <taxon>Ecdysozoa</taxon>
        <taxon>Arthropoda</taxon>
        <taxon>Hexapoda</taxon>
        <taxon>Collembola</taxon>
        <taxon>Entomobryomorpha</taxon>
        <taxon>Isotomoidea</taxon>
        <taxon>Isotomidae</taxon>
        <taxon>Proisotominae</taxon>
        <taxon>Folsomia</taxon>
    </lineage>
</organism>
<dbReference type="EMBL" id="LNIX01000027">
    <property type="protein sequence ID" value="OXA42047.1"/>
    <property type="molecule type" value="Genomic_DNA"/>
</dbReference>
<comment type="caution">
    <text evidence="2">The sequence shown here is derived from an EMBL/GenBank/DDBJ whole genome shotgun (WGS) entry which is preliminary data.</text>
</comment>
<sequence length="133" mass="13557">MNTSCVVLVILGGVVGLALAQLCVNPTACDSNFSSCTIGAGCLGSPITMCAIGLGGNGTSDSACPAFTDGTHYCSCKNCVGLINSLDHTCACSNDYECPTGQRLVKCTNLSQQFLNSVAYSCCSNVINFVTGC</sequence>
<evidence type="ECO:0000313" key="2">
    <source>
        <dbReference type="EMBL" id="OXA42047.1"/>
    </source>
</evidence>
<proteinExistence type="predicted"/>
<keyword evidence="3" id="KW-1185">Reference proteome</keyword>